<organism evidence="1 2">
    <name type="scientific">Petralouisia muris</name>
    <dbReference type="NCBI Taxonomy" id="3032872"/>
    <lineage>
        <taxon>Bacteria</taxon>
        <taxon>Bacillati</taxon>
        <taxon>Bacillota</taxon>
        <taxon>Clostridia</taxon>
        <taxon>Lachnospirales</taxon>
        <taxon>Lachnospiraceae</taxon>
        <taxon>Petralouisia</taxon>
    </lineage>
</organism>
<sequence length="432" mass="46456">MKNGKKERKTMNKSVRNNLYLILFCGIMGAVAGGVIWTFLKVMSLGITFLWEWLPKQVSIPYYTVLMCTAGGALIGCFRWKFGDYPEELDTVMGKIKAEKTYDYSNMVVLLLSALFPLLLGSSIGPEAGLTGVIVGLCYWVGDNLSFARQNAREYSQVGAAVTLGVLFRSPLFGVFAVEEENRDKEILKLPGTMKLFLYGLAAAAGTGFYMLLSELFGAGLSAMPSFPEMEPDAFDYLMVILYILLGCILAKFYFITHGAAKWAAGKIPAVAKETVGGLCLGVMGMTAPILMFSGEEAMGELIADYNMYLPLTLAAIAFLKVLLTNICIQTGLKGGHFFPVIFAGVCLGYAAAMIVFGNGAGHGVFAAATVTAALLGAIMKKPLAVTVLLFLCFPVRLFLWIFLAAAAGSFLAGNKEKSPVGKNKFKESGGI</sequence>
<dbReference type="EMBL" id="SRYA01000014">
    <property type="protein sequence ID" value="TGY96649.1"/>
    <property type="molecule type" value="Genomic_DNA"/>
</dbReference>
<proteinExistence type="predicted"/>
<gene>
    <name evidence="1" type="ORF">E5329_08795</name>
</gene>
<comment type="caution">
    <text evidence="1">The sequence shown here is derived from an EMBL/GenBank/DDBJ whole genome shotgun (WGS) entry which is preliminary data.</text>
</comment>
<evidence type="ECO:0000313" key="1">
    <source>
        <dbReference type="EMBL" id="TGY96649.1"/>
    </source>
</evidence>
<reference evidence="1" key="1">
    <citation type="submission" date="2019-04" db="EMBL/GenBank/DDBJ databases">
        <title>Microbes associate with the intestines of laboratory mice.</title>
        <authorList>
            <person name="Navarre W."/>
            <person name="Wong E."/>
            <person name="Huang K."/>
            <person name="Tropini C."/>
            <person name="Ng K."/>
            <person name="Yu B."/>
        </authorList>
    </citation>
    <scope>NUCLEOTIDE SEQUENCE</scope>
    <source>
        <strain evidence="1">NM01_1-7b</strain>
    </source>
</reference>
<evidence type="ECO:0000313" key="2">
    <source>
        <dbReference type="Proteomes" id="UP000304953"/>
    </source>
</evidence>
<accession>A0AC61RX95</accession>
<protein>
    <submittedName>
        <fullName evidence="1">Chloride channel protein</fullName>
    </submittedName>
</protein>
<keyword evidence="2" id="KW-1185">Reference proteome</keyword>
<name>A0AC61RX95_9FIRM</name>
<dbReference type="Proteomes" id="UP000304953">
    <property type="component" value="Unassembled WGS sequence"/>
</dbReference>